<dbReference type="OrthoDB" id="1000856at2759"/>
<protein>
    <submittedName>
        <fullName evidence="2">Uncharacterized protein</fullName>
    </submittedName>
</protein>
<evidence type="ECO:0000313" key="3">
    <source>
        <dbReference type="Proteomes" id="UP000639772"/>
    </source>
</evidence>
<feature type="region of interest" description="Disordered" evidence="1">
    <location>
        <begin position="156"/>
        <end position="178"/>
    </location>
</feature>
<organism evidence="2 3">
    <name type="scientific">Vanilla planifolia</name>
    <name type="common">Vanilla</name>
    <dbReference type="NCBI Taxonomy" id="51239"/>
    <lineage>
        <taxon>Eukaryota</taxon>
        <taxon>Viridiplantae</taxon>
        <taxon>Streptophyta</taxon>
        <taxon>Embryophyta</taxon>
        <taxon>Tracheophyta</taxon>
        <taxon>Spermatophyta</taxon>
        <taxon>Magnoliopsida</taxon>
        <taxon>Liliopsida</taxon>
        <taxon>Asparagales</taxon>
        <taxon>Orchidaceae</taxon>
        <taxon>Vanilloideae</taxon>
        <taxon>Vanilleae</taxon>
        <taxon>Vanilla</taxon>
    </lineage>
</organism>
<comment type="caution">
    <text evidence="2">The sequence shown here is derived from an EMBL/GenBank/DDBJ whole genome shotgun (WGS) entry which is preliminary data.</text>
</comment>
<name>A0A835QQC4_VANPL</name>
<dbReference type="Proteomes" id="UP000639772">
    <property type="component" value="Chromosome 6"/>
</dbReference>
<evidence type="ECO:0000313" key="2">
    <source>
        <dbReference type="EMBL" id="KAG0477650.1"/>
    </source>
</evidence>
<gene>
    <name evidence="2" type="ORF">HPP92_012369</name>
</gene>
<feature type="region of interest" description="Disordered" evidence="1">
    <location>
        <begin position="87"/>
        <end position="109"/>
    </location>
</feature>
<proteinExistence type="predicted"/>
<dbReference type="InterPro" id="IPR036770">
    <property type="entry name" value="Ankyrin_rpt-contain_sf"/>
</dbReference>
<feature type="compositionally biased region" description="Basic and acidic residues" evidence="1">
    <location>
        <begin position="92"/>
        <end position="102"/>
    </location>
</feature>
<reference evidence="2 3" key="1">
    <citation type="journal article" date="2020" name="Nat. Food">
        <title>A phased Vanilla planifolia genome enables genetic improvement of flavour and production.</title>
        <authorList>
            <person name="Hasing T."/>
            <person name="Tang H."/>
            <person name="Brym M."/>
            <person name="Khazi F."/>
            <person name="Huang T."/>
            <person name="Chambers A.H."/>
        </authorList>
    </citation>
    <scope>NUCLEOTIDE SEQUENCE [LARGE SCALE GENOMIC DNA]</scope>
    <source>
        <tissue evidence="2">Leaf</tissue>
    </source>
</reference>
<evidence type="ECO:0000256" key="1">
    <source>
        <dbReference type="SAM" id="MobiDB-lite"/>
    </source>
</evidence>
<dbReference type="SUPFAM" id="SSF48403">
    <property type="entry name" value="Ankyrin repeat"/>
    <property type="match status" value="1"/>
</dbReference>
<sequence>MRGPCNITPLHVAAVSSNADTLLDILTDDPGQLGVKAWRNSRDSTGFTPEDYARARGHESYIFMMQKKINRSTETCDVVVNFPTKSSFVSDSNHKQSEESKHGKQSGLEVEKIKAKVSQPPICKLCEQHLACRRVYNQNLKRFIEMLQATKAVSLESNEGKAKLNESFPGGEELQHGE</sequence>
<dbReference type="EMBL" id="JADCNM010000006">
    <property type="protein sequence ID" value="KAG0477650.1"/>
    <property type="molecule type" value="Genomic_DNA"/>
</dbReference>
<accession>A0A835QQC4</accession>
<dbReference type="AlphaFoldDB" id="A0A835QQC4"/>